<evidence type="ECO:0000313" key="3">
    <source>
        <dbReference type="Proteomes" id="UP000037069"/>
    </source>
</evidence>
<sequence length="261" mass="28170">MGPKFIILPLRSSRLQLIDIKSYKTLALTGFFFLSLGFAGLEASVEVEGFSVVSGESESSSTQGILSKSVFCSISSSSSTSSSAFKISTSLAKTAFISNFFSLFNKVGFLMAEEEEPPRPPLEPPLAPRSAPRPLPLPLRVVSFDVLTLLLWEIEKFYFFTANLIISSSTNVFLFLTTLRLGKNTFLLAPATPPPLPPNVRSLAGVREDSFAVPFDISVVEDDSRLIFVVALVSAALTAAVEVGFTVEAGMLLALLEDICL</sequence>
<keyword evidence="1" id="KW-0472">Membrane</keyword>
<keyword evidence="1" id="KW-1133">Transmembrane helix</keyword>
<dbReference type="EMBL" id="JRES01000760">
    <property type="protein sequence ID" value="KNC28556.1"/>
    <property type="molecule type" value="Genomic_DNA"/>
</dbReference>
<feature type="non-terminal residue" evidence="2">
    <location>
        <position position="261"/>
    </location>
</feature>
<dbReference type="Proteomes" id="UP000037069">
    <property type="component" value="Unassembled WGS sequence"/>
</dbReference>
<evidence type="ECO:0000313" key="2">
    <source>
        <dbReference type="EMBL" id="KNC28556.1"/>
    </source>
</evidence>
<feature type="transmembrane region" description="Helical" evidence="1">
    <location>
        <begin position="157"/>
        <end position="176"/>
    </location>
</feature>
<keyword evidence="1" id="KW-0812">Transmembrane</keyword>
<proteinExistence type="predicted"/>
<name>A0A0L0C8F1_LUCCU</name>
<feature type="transmembrane region" description="Helical" evidence="1">
    <location>
        <begin position="226"/>
        <end position="247"/>
    </location>
</feature>
<comment type="caution">
    <text evidence="2">The sequence shown here is derived from an EMBL/GenBank/DDBJ whole genome shotgun (WGS) entry which is preliminary data.</text>
</comment>
<accession>A0A0L0C8F1</accession>
<dbReference type="AlphaFoldDB" id="A0A0L0C8F1"/>
<keyword evidence="3" id="KW-1185">Reference proteome</keyword>
<protein>
    <submittedName>
        <fullName evidence="2">Uncharacterized protein</fullName>
    </submittedName>
</protein>
<gene>
    <name evidence="2" type="ORF">FF38_05705</name>
</gene>
<organism evidence="2 3">
    <name type="scientific">Lucilia cuprina</name>
    <name type="common">Green bottle fly</name>
    <name type="synonym">Australian sheep blowfly</name>
    <dbReference type="NCBI Taxonomy" id="7375"/>
    <lineage>
        <taxon>Eukaryota</taxon>
        <taxon>Metazoa</taxon>
        <taxon>Ecdysozoa</taxon>
        <taxon>Arthropoda</taxon>
        <taxon>Hexapoda</taxon>
        <taxon>Insecta</taxon>
        <taxon>Pterygota</taxon>
        <taxon>Neoptera</taxon>
        <taxon>Endopterygota</taxon>
        <taxon>Diptera</taxon>
        <taxon>Brachycera</taxon>
        <taxon>Muscomorpha</taxon>
        <taxon>Oestroidea</taxon>
        <taxon>Calliphoridae</taxon>
        <taxon>Luciliinae</taxon>
        <taxon>Lucilia</taxon>
    </lineage>
</organism>
<reference evidence="2 3" key="1">
    <citation type="journal article" date="2015" name="Nat. Commun.">
        <title>Lucilia cuprina genome unlocks parasitic fly biology to underpin future interventions.</title>
        <authorList>
            <person name="Anstead C.A."/>
            <person name="Korhonen P.K."/>
            <person name="Young N.D."/>
            <person name="Hall R.S."/>
            <person name="Jex A.R."/>
            <person name="Murali S.C."/>
            <person name="Hughes D.S."/>
            <person name="Lee S.F."/>
            <person name="Perry T."/>
            <person name="Stroehlein A.J."/>
            <person name="Ansell B.R."/>
            <person name="Breugelmans B."/>
            <person name="Hofmann A."/>
            <person name="Qu J."/>
            <person name="Dugan S."/>
            <person name="Lee S.L."/>
            <person name="Chao H."/>
            <person name="Dinh H."/>
            <person name="Han Y."/>
            <person name="Doddapaneni H.V."/>
            <person name="Worley K.C."/>
            <person name="Muzny D.M."/>
            <person name="Ioannidis P."/>
            <person name="Waterhouse R.M."/>
            <person name="Zdobnov E.M."/>
            <person name="James P.J."/>
            <person name="Bagnall N.H."/>
            <person name="Kotze A.C."/>
            <person name="Gibbs R.A."/>
            <person name="Richards S."/>
            <person name="Batterham P."/>
            <person name="Gasser R.B."/>
        </authorList>
    </citation>
    <scope>NUCLEOTIDE SEQUENCE [LARGE SCALE GENOMIC DNA]</scope>
    <source>
        <strain evidence="2 3">LS</strain>
        <tissue evidence="2">Full body</tissue>
    </source>
</reference>
<evidence type="ECO:0000256" key="1">
    <source>
        <dbReference type="SAM" id="Phobius"/>
    </source>
</evidence>